<dbReference type="Gene3D" id="3.40.190.120">
    <property type="entry name" value="Osmoprotection protein (prox), domain 2"/>
    <property type="match status" value="1"/>
</dbReference>
<dbReference type="InterPro" id="IPR007210">
    <property type="entry name" value="ABC_Gly_betaine_transp_sub-bd"/>
</dbReference>
<feature type="compositionally biased region" description="Low complexity" evidence="1">
    <location>
        <begin position="11"/>
        <end position="23"/>
    </location>
</feature>
<dbReference type="Pfam" id="PF04069">
    <property type="entry name" value="OpuAC"/>
    <property type="match status" value="1"/>
</dbReference>
<feature type="region of interest" description="Disordered" evidence="1">
    <location>
        <begin position="52"/>
        <end position="76"/>
    </location>
</feature>
<gene>
    <name evidence="3" type="ORF">D7294_10560</name>
</gene>
<keyword evidence="4" id="KW-1185">Reference proteome</keyword>
<dbReference type="GO" id="GO:0043190">
    <property type="term" value="C:ATP-binding cassette (ABC) transporter complex"/>
    <property type="evidence" value="ECO:0007669"/>
    <property type="project" value="InterPro"/>
</dbReference>
<proteinExistence type="predicted"/>
<dbReference type="AlphaFoldDB" id="A0A3A9Z4I0"/>
<comment type="caution">
    <text evidence="3">The sequence shown here is derived from an EMBL/GenBank/DDBJ whole genome shotgun (WGS) entry which is preliminary data.</text>
</comment>
<dbReference type="SUPFAM" id="SSF53850">
    <property type="entry name" value="Periplasmic binding protein-like II"/>
    <property type="match status" value="1"/>
</dbReference>
<accession>A0A3A9Z4I0</accession>
<sequence length="350" mass="36385">MTTTDTSATDSPRPSGSTGSTGRAPGGLGRALLAFGSVATLALTLAACGGDSLEEQDSGGSSGGGSGSEEPAGGSLTIGAASFTESTVMAELYAQVLDEAGYDTTVTTVQNRELYEPDLEDGNIDIVPEYAATLAEFLNAQVNGADAEPVASPDIADTLAALRELAEPRGLTVLDAGDAVDQNAFAVTEDFAAEHDLRTLSDLGEAGVPVRLAAGDECPERPFCEPGLEDTYGIEVTEIDPKGVGTVQAKRAVERGEDDMVLVTTTDATLEDFGLVLLEDDRHLQLADNLVPVLNTESAGDEEIATALNGLTETLTTEDLIQLNRQVDSERLKPEDVAHDYLEEHGLIGG</sequence>
<name>A0A3A9Z4I0_9ACTN</name>
<evidence type="ECO:0000313" key="4">
    <source>
        <dbReference type="Proteomes" id="UP000272474"/>
    </source>
</evidence>
<reference evidence="3 4" key="1">
    <citation type="journal article" date="2014" name="Int. J. Syst. Evol. Microbiol.">
        <title>Streptomyces hoynatensis sp. nov., isolated from deep marine sediment.</title>
        <authorList>
            <person name="Veyisoglu A."/>
            <person name="Sahin N."/>
        </authorList>
    </citation>
    <scope>NUCLEOTIDE SEQUENCE [LARGE SCALE GENOMIC DNA]</scope>
    <source>
        <strain evidence="3 4">KCTC 29097</strain>
    </source>
</reference>
<feature type="domain" description="ABC-type glycine betaine transport system substrate-binding" evidence="2">
    <location>
        <begin position="75"/>
        <end position="344"/>
    </location>
</feature>
<feature type="compositionally biased region" description="Polar residues" evidence="1">
    <location>
        <begin position="1"/>
        <end position="10"/>
    </location>
</feature>
<evidence type="ECO:0000256" key="1">
    <source>
        <dbReference type="SAM" id="MobiDB-lite"/>
    </source>
</evidence>
<dbReference type="Proteomes" id="UP000272474">
    <property type="component" value="Unassembled WGS sequence"/>
</dbReference>
<protein>
    <submittedName>
        <fullName evidence="3">ABC transporter substrate-binding protein</fullName>
    </submittedName>
</protein>
<dbReference type="EMBL" id="RBAL01000005">
    <property type="protein sequence ID" value="RKN42959.1"/>
    <property type="molecule type" value="Genomic_DNA"/>
</dbReference>
<dbReference type="RefSeq" id="WP_120678089.1">
    <property type="nucleotide sequence ID" value="NZ_RBAL01000005.1"/>
</dbReference>
<feature type="region of interest" description="Disordered" evidence="1">
    <location>
        <begin position="1"/>
        <end position="26"/>
    </location>
</feature>
<evidence type="ECO:0000313" key="3">
    <source>
        <dbReference type="EMBL" id="RKN42959.1"/>
    </source>
</evidence>
<dbReference type="Gene3D" id="3.40.190.10">
    <property type="entry name" value="Periplasmic binding protein-like II"/>
    <property type="match status" value="1"/>
</dbReference>
<evidence type="ECO:0000259" key="2">
    <source>
        <dbReference type="Pfam" id="PF04069"/>
    </source>
</evidence>
<organism evidence="3 4">
    <name type="scientific">Streptomyces hoynatensis</name>
    <dbReference type="NCBI Taxonomy" id="1141874"/>
    <lineage>
        <taxon>Bacteria</taxon>
        <taxon>Bacillati</taxon>
        <taxon>Actinomycetota</taxon>
        <taxon>Actinomycetes</taxon>
        <taxon>Kitasatosporales</taxon>
        <taxon>Streptomycetaceae</taxon>
        <taxon>Streptomyces</taxon>
    </lineage>
</organism>
<dbReference type="GO" id="GO:0022857">
    <property type="term" value="F:transmembrane transporter activity"/>
    <property type="evidence" value="ECO:0007669"/>
    <property type="project" value="InterPro"/>
</dbReference>
<dbReference type="OrthoDB" id="9781705at2"/>
<dbReference type="CDD" id="cd13606">
    <property type="entry name" value="PBP2_ProX_like"/>
    <property type="match status" value="1"/>
</dbReference>